<gene>
    <name evidence="1" type="ORF">SEA_BILLNYE_7</name>
</gene>
<evidence type="ECO:0000313" key="2">
    <source>
        <dbReference type="Proteomes" id="UP000241925"/>
    </source>
</evidence>
<dbReference type="EMBL" id="MG757153">
    <property type="protein sequence ID" value="AVD99212.1"/>
    <property type="molecule type" value="Genomic_DNA"/>
</dbReference>
<organism evidence="1 2">
    <name type="scientific">Streptomyces phage BillNye</name>
    <dbReference type="NCBI Taxonomy" id="2079426"/>
    <lineage>
        <taxon>Viruses</taxon>
        <taxon>Duplodnaviria</taxon>
        <taxon>Heunggongvirae</taxon>
        <taxon>Uroviricota</taxon>
        <taxon>Caudoviricetes</taxon>
        <taxon>Stanwilliamsviridae</taxon>
        <taxon>Loccivirinae</taxon>
        <taxon>Wilnyevirus</taxon>
        <taxon>Wilnyevirus billnye</taxon>
    </lineage>
</organism>
<reference evidence="1 2" key="1">
    <citation type="submission" date="2018-01" db="EMBL/GenBank/DDBJ databases">
        <authorList>
            <person name="Grinwald M.F."/>
            <person name="Tasoff P."/>
            <person name="Simpson K.F."/>
            <person name="Vasser A."/>
            <person name="Shaffer C.D."/>
            <person name="Weston-Hafer K.A."/>
            <person name="Russell D.A."/>
            <person name="Pope W.H."/>
            <person name="Jacobs-Sera D."/>
            <person name="Hendrix R.W."/>
            <person name="Hatfull G.F."/>
        </authorList>
    </citation>
    <scope>NUCLEOTIDE SEQUENCE [LARGE SCALE GENOMIC DNA]</scope>
</reference>
<name>A0A2L1IVL2_9CAUD</name>
<proteinExistence type="predicted"/>
<protein>
    <submittedName>
        <fullName evidence="1">Uncharacterized protein</fullName>
    </submittedName>
</protein>
<evidence type="ECO:0000313" key="1">
    <source>
        <dbReference type="EMBL" id="AVD99212.1"/>
    </source>
</evidence>
<accession>A0A2L1IVL2</accession>
<sequence length="66" mass="7541">MAEIDSILRTLIDKDDVRQWAAVNNTELVEEGEYIFRVGDFAVIFDEYGKVAAVERRAEHDEPTAL</sequence>
<dbReference type="Proteomes" id="UP000241925">
    <property type="component" value="Segment"/>
</dbReference>
<keyword evidence="2" id="KW-1185">Reference proteome</keyword>